<organism evidence="2 3">
    <name type="scientific">Nocardiopsis mwathae</name>
    <dbReference type="NCBI Taxonomy" id="1472723"/>
    <lineage>
        <taxon>Bacteria</taxon>
        <taxon>Bacillati</taxon>
        <taxon>Actinomycetota</taxon>
        <taxon>Actinomycetes</taxon>
        <taxon>Streptosporangiales</taxon>
        <taxon>Nocardiopsidaceae</taxon>
        <taxon>Nocardiopsis</taxon>
    </lineage>
</organism>
<accession>A0A7W9YHN8</accession>
<comment type="caution">
    <text evidence="2">The sequence shown here is derived from an EMBL/GenBank/DDBJ whole genome shotgun (WGS) entry which is preliminary data.</text>
</comment>
<name>A0A7W9YHN8_9ACTN</name>
<dbReference type="InterPro" id="IPR029068">
    <property type="entry name" value="Glyas_Bleomycin-R_OHBP_Dase"/>
</dbReference>
<dbReference type="Proteomes" id="UP000546642">
    <property type="component" value="Unassembled WGS sequence"/>
</dbReference>
<dbReference type="Gene3D" id="3.10.180.10">
    <property type="entry name" value="2,3-Dihydroxybiphenyl 1,2-Dioxygenase, domain 1"/>
    <property type="match status" value="1"/>
</dbReference>
<dbReference type="Pfam" id="PF18029">
    <property type="entry name" value="Glyoxalase_6"/>
    <property type="match status" value="1"/>
</dbReference>
<dbReference type="PANTHER" id="PTHR35908">
    <property type="entry name" value="HYPOTHETICAL FUSION PROTEIN"/>
    <property type="match status" value="1"/>
</dbReference>
<dbReference type="AlphaFoldDB" id="A0A7W9YHN8"/>
<feature type="domain" description="Glyoxalase-like" evidence="1">
    <location>
        <begin position="6"/>
        <end position="141"/>
    </location>
</feature>
<dbReference type="RefSeq" id="WP_184075649.1">
    <property type="nucleotide sequence ID" value="NZ_JACHDS010000001.1"/>
</dbReference>
<proteinExistence type="predicted"/>
<evidence type="ECO:0000313" key="3">
    <source>
        <dbReference type="Proteomes" id="UP000546642"/>
    </source>
</evidence>
<protein>
    <recommendedName>
        <fullName evidence="1">Glyoxalase-like domain-containing protein</fullName>
    </recommendedName>
</protein>
<dbReference type="InterPro" id="IPR041581">
    <property type="entry name" value="Glyoxalase_6"/>
</dbReference>
<evidence type="ECO:0000259" key="1">
    <source>
        <dbReference type="Pfam" id="PF18029"/>
    </source>
</evidence>
<sequence length="142" mass="15752">MALAFQVTFDARDPKRLGAFWAELLGYTDDPPPPGFATWDEALDALGVPEGERDRAWAVSDPHGVGPRIFLQKVPEVKTAKNRVHLDVNVAAGLPRDRRRARVAEEVERAVALGATRVREVDEPTGYAMVMRDPEGNEFCLQ</sequence>
<keyword evidence="3" id="KW-1185">Reference proteome</keyword>
<dbReference type="SUPFAM" id="SSF54593">
    <property type="entry name" value="Glyoxalase/Bleomycin resistance protein/Dihydroxybiphenyl dioxygenase"/>
    <property type="match status" value="1"/>
</dbReference>
<reference evidence="2 3" key="1">
    <citation type="submission" date="2020-08" db="EMBL/GenBank/DDBJ databases">
        <title>Sequencing the genomes of 1000 actinobacteria strains.</title>
        <authorList>
            <person name="Klenk H.-P."/>
        </authorList>
    </citation>
    <scope>NUCLEOTIDE SEQUENCE [LARGE SCALE GENOMIC DNA]</scope>
    <source>
        <strain evidence="2 3">DSM 46659</strain>
    </source>
</reference>
<gene>
    <name evidence="2" type="ORF">HNR23_002403</name>
</gene>
<dbReference type="EMBL" id="JACHDS010000001">
    <property type="protein sequence ID" value="MBB6172343.1"/>
    <property type="molecule type" value="Genomic_DNA"/>
</dbReference>
<dbReference type="PANTHER" id="PTHR35908:SF1">
    <property type="entry name" value="CONSERVED PROTEIN"/>
    <property type="match status" value="1"/>
</dbReference>
<evidence type="ECO:0000313" key="2">
    <source>
        <dbReference type="EMBL" id="MBB6172343.1"/>
    </source>
</evidence>